<sequence>MAGSAPFCGPNTRAQPRGPSTPGTQQRVLDVAGGDQLDPGQPPSTGAQAAQLLDHAATAVGAGTPAEADHDPLRPGGQRRGDELPDSAAVGRQRCLRRRGLAQPGEAAGLSTLQVGGAGFGGPDPFRVEALGQRPADPRPAHRAHRGGQHLDEAGAAVGLRRDHQPVPGAAATPAGRDGGGGLPCRQAVAVAVRCDQDPQRLPTGRAAGIRAITHLRRLSSRTDGGAGRAGRTSNLAGVKVPGRRKDEGQSAESAVSAVSLDGAGTADSARGGGTAPKGRPTPKRSAARRRGPVAPAPMTAAEARARRKSLAGPKLSKEERRIAKAQRRERMAERRERMLAGDESALLERDRGPVRRYARDIVDSRRNLLGLFMPVALGLMFIMMALPQVQYYISPAMMLLMLLMALDGVLVARKVGRLVDEKFPDNTESRWRLGLYAAGRASTVRRMRAPRPQVRRGEGLN</sequence>
<feature type="compositionally biased region" description="Basic and acidic residues" evidence="1">
    <location>
        <begin position="67"/>
        <end position="83"/>
    </location>
</feature>
<dbReference type="Pfam" id="PF11241">
    <property type="entry name" value="DUF3043"/>
    <property type="match status" value="1"/>
</dbReference>
<dbReference type="AlphaFoldDB" id="A0A7I7X1P7"/>
<gene>
    <name evidence="3" type="ORF">MHIB_11410</name>
</gene>
<name>A0A7I7X1P7_9MYCO</name>
<dbReference type="EMBL" id="AP022609">
    <property type="protein sequence ID" value="BBZ22723.1"/>
    <property type="molecule type" value="Genomic_DNA"/>
</dbReference>
<keyword evidence="2" id="KW-0812">Transmembrane</keyword>
<accession>A0A7I7X1P7</accession>
<keyword evidence="4" id="KW-1185">Reference proteome</keyword>
<evidence type="ECO:0000313" key="4">
    <source>
        <dbReference type="Proteomes" id="UP000467260"/>
    </source>
</evidence>
<feature type="region of interest" description="Disordered" evidence="1">
    <location>
        <begin position="55"/>
        <end position="148"/>
    </location>
</feature>
<evidence type="ECO:0000313" key="3">
    <source>
        <dbReference type="EMBL" id="BBZ22723.1"/>
    </source>
</evidence>
<reference evidence="3 4" key="1">
    <citation type="journal article" date="2019" name="Emerg. Microbes Infect.">
        <title>Comprehensive subspecies identification of 175 nontuberculous mycobacteria species based on 7547 genomic profiles.</title>
        <authorList>
            <person name="Matsumoto Y."/>
            <person name="Kinjo T."/>
            <person name="Motooka D."/>
            <person name="Nabeya D."/>
            <person name="Jung N."/>
            <person name="Uechi K."/>
            <person name="Horii T."/>
            <person name="Iida T."/>
            <person name="Fujita J."/>
            <person name="Nakamura S."/>
        </authorList>
    </citation>
    <scope>NUCLEOTIDE SEQUENCE [LARGE SCALE GENOMIC DNA]</scope>
    <source>
        <strain evidence="3 4">JCM 13571</strain>
    </source>
</reference>
<dbReference type="Proteomes" id="UP000467260">
    <property type="component" value="Chromosome"/>
</dbReference>
<feature type="compositionally biased region" description="Basic residues" evidence="1">
    <location>
        <begin position="281"/>
        <end position="292"/>
    </location>
</feature>
<feature type="region of interest" description="Disordered" evidence="1">
    <location>
        <begin position="219"/>
        <end position="337"/>
    </location>
</feature>
<proteinExistence type="predicted"/>
<evidence type="ECO:0000256" key="2">
    <source>
        <dbReference type="SAM" id="Phobius"/>
    </source>
</evidence>
<keyword evidence="2" id="KW-1133">Transmembrane helix</keyword>
<keyword evidence="2" id="KW-0472">Membrane</keyword>
<evidence type="ECO:0000256" key="1">
    <source>
        <dbReference type="SAM" id="MobiDB-lite"/>
    </source>
</evidence>
<feature type="compositionally biased region" description="Basic and acidic residues" evidence="1">
    <location>
        <begin position="316"/>
        <end position="337"/>
    </location>
</feature>
<feature type="compositionally biased region" description="Low complexity" evidence="1">
    <location>
        <begin position="293"/>
        <end position="303"/>
    </location>
</feature>
<feature type="transmembrane region" description="Helical" evidence="2">
    <location>
        <begin position="369"/>
        <end position="387"/>
    </location>
</feature>
<protein>
    <recommendedName>
        <fullName evidence="5">DUF3043 domain-containing protein</fullName>
    </recommendedName>
</protein>
<feature type="region of interest" description="Disordered" evidence="1">
    <location>
        <begin position="1"/>
        <end position="27"/>
    </location>
</feature>
<evidence type="ECO:0008006" key="5">
    <source>
        <dbReference type="Google" id="ProtNLM"/>
    </source>
</evidence>
<feature type="transmembrane region" description="Helical" evidence="2">
    <location>
        <begin position="393"/>
        <end position="413"/>
    </location>
</feature>
<dbReference type="InterPro" id="IPR021403">
    <property type="entry name" value="DUF3043"/>
</dbReference>
<organism evidence="3 4">
    <name type="scientific">Mycolicibacter hiberniae</name>
    <dbReference type="NCBI Taxonomy" id="29314"/>
    <lineage>
        <taxon>Bacteria</taxon>
        <taxon>Bacillati</taxon>
        <taxon>Actinomycetota</taxon>
        <taxon>Actinomycetes</taxon>
        <taxon>Mycobacteriales</taxon>
        <taxon>Mycobacteriaceae</taxon>
        <taxon>Mycolicibacter</taxon>
    </lineage>
</organism>
<dbReference type="KEGG" id="mhib:MHIB_11410"/>